<keyword evidence="7" id="KW-0141">cGMP biosynthesis</keyword>
<dbReference type="InterPro" id="IPR001054">
    <property type="entry name" value="A/G_cyclase"/>
</dbReference>
<dbReference type="InterPro" id="IPR038158">
    <property type="entry name" value="H-NOX_domain_sf"/>
</dbReference>
<comment type="caution">
    <text evidence="9">The sequence shown here is derived from an EMBL/GenBank/DDBJ whole genome shotgun (WGS) entry which is preliminary data.</text>
</comment>
<dbReference type="Pfam" id="PF00211">
    <property type="entry name" value="Guanylate_cyc"/>
    <property type="match status" value="1"/>
</dbReference>
<dbReference type="GO" id="GO:0020037">
    <property type="term" value="F:heme binding"/>
    <property type="evidence" value="ECO:0007669"/>
    <property type="project" value="InterPro"/>
</dbReference>
<feature type="compositionally biased region" description="Basic and acidic residues" evidence="8">
    <location>
        <begin position="803"/>
        <end position="818"/>
    </location>
</feature>
<comment type="subcellular location">
    <subcellularLocation>
        <location evidence="1">Cytoplasm</location>
    </subcellularLocation>
</comment>
<evidence type="ECO:0000256" key="8">
    <source>
        <dbReference type="SAM" id="MobiDB-lite"/>
    </source>
</evidence>
<keyword evidence="4" id="KW-0547">Nucleotide-binding</keyword>
<dbReference type="Gene3D" id="3.30.70.1230">
    <property type="entry name" value="Nucleotide cyclase"/>
    <property type="match status" value="1"/>
</dbReference>
<dbReference type="InParanoid" id="A0A3R7F770"/>
<feature type="compositionally biased region" description="Acidic residues" evidence="8">
    <location>
        <begin position="662"/>
        <end position="671"/>
    </location>
</feature>
<dbReference type="PANTHER" id="PTHR45655">
    <property type="entry name" value="GUANYLATE CYCLASE SOLUBLE SUBUNIT BETA-2"/>
    <property type="match status" value="1"/>
</dbReference>
<evidence type="ECO:0000256" key="1">
    <source>
        <dbReference type="ARBA" id="ARBA00004496"/>
    </source>
</evidence>
<dbReference type="CDD" id="cd22966">
    <property type="entry name" value="DD_DYDC-like"/>
    <property type="match status" value="1"/>
</dbReference>
<dbReference type="STRING" id="79923.A0A3R7F770"/>
<keyword evidence="10" id="KW-1185">Reference proteome</keyword>
<feature type="compositionally biased region" description="Polar residues" evidence="8">
    <location>
        <begin position="732"/>
        <end position="743"/>
    </location>
</feature>
<feature type="region of interest" description="Disordered" evidence="8">
    <location>
        <begin position="649"/>
        <end position="829"/>
    </location>
</feature>
<dbReference type="InterPro" id="IPR011644">
    <property type="entry name" value="Heme_NO-bd"/>
</dbReference>
<dbReference type="Gene3D" id="3.30.450.260">
    <property type="entry name" value="Haem NO binding associated domain"/>
    <property type="match status" value="1"/>
</dbReference>
<gene>
    <name evidence="9" type="ORF">CSKR_105720</name>
</gene>
<evidence type="ECO:0000313" key="9">
    <source>
        <dbReference type="EMBL" id="KAG5448218.1"/>
    </source>
</evidence>
<dbReference type="SUPFAM" id="SSF111126">
    <property type="entry name" value="Ligand-binding domain in the NO signalling and Golgi transport"/>
    <property type="match status" value="1"/>
</dbReference>
<dbReference type="InterPro" id="IPR024096">
    <property type="entry name" value="NO_sig/Golgi_transp_ligand-bd"/>
</dbReference>
<dbReference type="PROSITE" id="PS50125">
    <property type="entry name" value="GUANYLATE_CYCLASE_2"/>
    <property type="match status" value="1"/>
</dbReference>
<reference evidence="9 10" key="2">
    <citation type="journal article" date="2021" name="Genomics">
        <title>High-quality reference genome for Clonorchis sinensis.</title>
        <authorList>
            <person name="Young N.D."/>
            <person name="Stroehlein A.J."/>
            <person name="Kinkar L."/>
            <person name="Wang T."/>
            <person name="Sohn W.M."/>
            <person name="Chang B.C.H."/>
            <person name="Kaur P."/>
            <person name="Weisz D."/>
            <person name="Dudchenko O."/>
            <person name="Aiden E.L."/>
            <person name="Korhonen P.K."/>
            <person name="Gasser R.B."/>
        </authorList>
    </citation>
    <scope>NUCLEOTIDE SEQUENCE [LARGE SCALE GENOMIC DNA]</scope>
    <source>
        <strain evidence="9">Cs-k2</strain>
    </source>
</reference>
<reference evidence="9 10" key="1">
    <citation type="journal article" date="2018" name="Biotechnol. Adv.">
        <title>Improved genomic resources and new bioinformatic workflow for the carcinogenic parasite Clonorchis sinensis: Biotechnological implications.</title>
        <authorList>
            <person name="Wang D."/>
            <person name="Korhonen P.K."/>
            <person name="Gasser R.B."/>
            <person name="Young N.D."/>
        </authorList>
    </citation>
    <scope>NUCLEOTIDE SEQUENCE [LARGE SCALE GENOMIC DNA]</scope>
    <source>
        <strain evidence="9">Cs-k2</strain>
    </source>
</reference>
<accession>A0A3R7F770</accession>
<dbReference type="GO" id="GO:0019934">
    <property type="term" value="P:cGMP-mediated signaling"/>
    <property type="evidence" value="ECO:0007669"/>
    <property type="project" value="TreeGrafter"/>
</dbReference>
<dbReference type="EMBL" id="NIRI02000042">
    <property type="protein sequence ID" value="KAG5448218.1"/>
    <property type="molecule type" value="Genomic_DNA"/>
</dbReference>
<dbReference type="InterPro" id="IPR029787">
    <property type="entry name" value="Nucleotide_cyclase"/>
</dbReference>
<evidence type="ECO:0000313" key="10">
    <source>
        <dbReference type="Proteomes" id="UP000286415"/>
    </source>
</evidence>
<dbReference type="InterPro" id="IPR049630">
    <property type="entry name" value="DYDC-like_DD"/>
</dbReference>
<dbReference type="InterPro" id="IPR011645">
    <property type="entry name" value="HNOB_dom_associated"/>
</dbReference>
<proteinExistence type="predicted"/>
<dbReference type="Gene3D" id="6.10.250.780">
    <property type="match status" value="1"/>
</dbReference>
<evidence type="ECO:0000256" key="3">
    <source>
        <dbReference type="ARBA" id="ARBA00022490"/>
    </source>
</evidence>
<organism evidence="9 10">
    <name type="scientific">Clonorchis sinensis</name>
    <name type="common">Chinese liver fluke</name>
    <dbReference type="NCBI Taxonomy" id="79923"/>
    <lineage>
        <taxon>Eukaryota</taxon>
        <taxon>Metazoa</taxon>
        <taxon>Spiralia</taxon>
        <taxon>Lophotrochozoa</taxon>
        <taxon>Platyhelminthes</taxon>
        <taxon>Trematoda</taxon>
        <taxon>Digenea</taxon>
        <taxon>Opisthorchiida</taxon>
        <taxon>Opisthorchiata</taxon>
        <taxon>Opisthorchiidae</taxon>
        <taxon>Clonorchis</taxon>
    </lineage>
</organism>
<dbReference type="EC" id="4.6.1.2" evidence="2"/>
<evidence type="ECO:0000256" key="6">
    <source>
        <dbReference type="ARBA" id="ARBA00023239"/>
    </source>
</evidence>
<sequence length="936" mass="105113">MYGLLIEGLKQYLTKSYGEELWWDAFQEVCGKQKVIQTHGVYPESWLPRVVTAVSQLTDIPEEDIYFEYGYFFTNFLSFMGYEKLLSVIGDGFPQFMNELDDLHHHLQMSYPRIRAPAFVVSAMTNTTMEVIYCSKRDYYPQFVRGQLTAIAVLLFNLDVEVELIGTAKEDTLNKFTFRLTNKNGVWSHNTKNSTENTSKSALYISSEPFLSIFQFHLLFTEKLEVVNLGRGYKEFEEVTVGRSVFDIFILSRPKIEAVFSEIKLHCHKTFELILMSDLKMQINLGKGGSISQSATKFKGQMCYIEDWNMILFLGTPIVRSTKHLSKCGLYISDLNLFDRSRDIVLRGDQQTEELVALVQKQIHTSKQLEKSMNRVEKLRKLTDELLFQCIPKAIAKQLRTGTPVTETIQAFDAVSICFTRIVDFASKCMQTPVEEIIHLLNSMYTMFDDITESHKVYKVETINDTYMLVSGAPHRTQLHAPHIAEMALEILSATQKGPFWKTKHPDSDTMPCESTKVQLLIGCHTGPIVAGVFGYSAPRYRLFGDTVNIASRMASTSLPDEIHVSNAFAESLKPYPYIVKSLGKAIVKVRKGANILRYLTISPGFGLGKGEMETFHIEGRNTEFTFTDEASGESKDFGDILREDCGISDDEAVDSTTSDDSVVETEESENEHESRSSGLLDPLMTTGMSIPAKRPDSPVYGRSRCIQINTDSKQQVIKTTGGEDNSRRLQRNGTVSQLQVNSPRPPSLEMTGNNAANDSKSRGVEGKQPSVSPTIAMLDKKRPETQLNTTSGNLAGTFQEDSLQKQEKPPSHLDDSTPKQAGDPAPSLRFCDKVALNGAQISAELVPPSDYKFRASELINDRESDRRLFRTMMEEKRFGPFPTMNIHSANADVLGEVAEVLSLGLTEMMIVNPPDPITYLGEWMCNCPVPSSNKN</sequence>
<feature type="compositionally biased region" description="Polar residues" evidence="8">
    <location>
        <begin position="786"/>
        <end position="802"/>
    </location>
</feature>
<dbReference type="GO" id="GO:0070482">
    <property type="term" value="P:response to oxygen levels"/>
    <property type="evidence" value="ECO:0007669"/>
    <property type="project" value="TreeGrafter"/>
</dbReference>
<feature type="compositionally biased region" description="Polar residues" evidence="8">
    <location>
        <begin position="707"/>
        <end position="719"/>
    </location>
</feature>
<dbReference type="Pfam" id="PF07700">
    <property type="entry name" value="HNOB"/>
    <property type="match status" value="1"/>
</dbReference>
<dbReference type="GO" id="GO:0004383">
    <property type="term" value="F:guanylate cyclase activity"/>
    <property type="evidence" value="ECO:0007669"/>
    <property type="project" value="UniProtKB-EC"/>
</dbReference>
<keyword evidence="5" id="KW-0342">GTP-binding</keyword>
<dbReference type="AlphaFoldDB" id="A0A3R7F770"/>
<keyword evidence="3" id="KW-0963">Cytoplasm</keyword>
<dbReference type="Proteomes" id="UP000286415">
    <property type="component" value="Unassembled WGS sequence"/>
</dbReference>
<dbReference type="PANTHER" id="PTHR45655:SF13">
    <property type="entry name" value="SOLUBLE GUANYLATE CYCLASE GCY-32-RELATED"/>
    <property type="match status" value="1"/>
</dbReference>
<evidence type="ECO:0000256" key="4">
    <source>
        <dbReference type="ARBA" id="ARBA00022741"/>
    </source>
</evidence>
<dbReference type="SUPFAM" id="SSF55073">
    <property type="entry name" value="Nucleotide cyclase"/>
    <property type="match status" value="1"/>
</dbReference>
<dbReference type="GO" id="GO:0008074">
    <property type="term" value="C:guanylate cyclase complex, soluble"/>
    <property type="evidence" value="ECO:0007669"/>
    <property type="project" value="TreeGrafter"/>
</dbReference>
<dbReference type="Gene3D" id="3.90.1520.10">
    <property type="entry name" value="H-NOX domain"/>
    <property type="match status" value="1"/>
</dbReference>
<name>A0A3R7F770_CLOSI</name>
<protein>
    <recommendedName>
        <fullName evidence="2">guanylate cyclase</fullName>
        <ecNumber evidence="2">4.6.1.2</ecNumber>
    </recommendedName>
</protein>
<dbReference type="Pfam" id="PF07701">
    <property type="entry name" value="HNOBA"/>
    <property type="match status" value="1"/>
</dbReference>
<keyword evidence="6" id="KW-0456">Lyase</keyword>
<dbReference type="OrthoDB" id="1890790at2759"/>
<evidence type="ECO:0000256" key="7">
    <source>
        <dbReference type="ARBA" id="ARBA00023293"/>
    </source>
</evidence>
<dbReference type="SMART" id="SM00044">
    <property type="entry name" value="CYCc"/>
    <property type="match status" value="1"/>
</dbReference>
<dbReference type="GO" id="GO:0005525">
    <property type="term" value="F:GTP binding"/>
    <property type="evidence" value="ECO:0007669"/>
    <property type="project" value="UniProtKB-KW"/>
</dbReference>
<evidence type="ECO:0000256" key="5">
    <source>
        <dbReference type="ARBA" id="ARBA00023134"/>
    </source>
</evidence>
<dbReference type="InterPro" id="IPR042463">
    <property type="entry name" value="HNOB_dom_associated_sf"/>
</dbReference>
<evidence type="ECO:0000256" key="2">
    <source>
        <dbReference type="ARBA" id="ARBA00012202"/>
    </source>
</evidence>
<dbReference type="CDD" id="cd07302">
    <property type="entry name" value="CHD"/>
    <property type="match status" value="1"/>
</dbReference>